<dbReference type="Gene3D" id="3.40.1360.10">
    <property type="match status" value="1"/>
</dbReference>
<accession>A0A8J7K254</accession>
<feature type="compositionally biased region" description="Basic and acidic residues" evidence="1">
    <location>
        <begin position="1"/>
        <end position="12"/>
    </location>
</feature>
<feature type="domain" description="DUF3854" evidence="2">
    <location>
        <begin position="178"/>
        <end position="324"/>
    </location>
</feature>
<name>A0A8J7K254_9CYAN</name>
<evidence type="ECO:0000259" key="2">
    <source>
        <dbReference type="Pfam" id="PF12965"/>
    </source>
</evidence>
<reference evidence="3" key="1">
    <citation type="submission" date="2020-10" db="EMBL/GenBank/DDBJ databases">
        <authorList>
            <person name="Castelo-Branco R."/>
            <person name="Eusebio N."/>
            <person name="Adriana R."/>
            <person name="Vieira A."/>
            <person name="Brugerolle De Fraissinette N."/>
            <person name="Rezende De Castro R."/>
            <person name="Schneider M.P."/>
            <person name="Vasconcelos V."/>
            <person name="Leao P.N."/>
        </authorList>
    </citation>
    <scope>NUCLEOTIDE SEQUENCE</scope>
    <source>
        <strain evidence="3">LEGE 06105</strain>
    </source>
</reference>
<dbReference type="EMBL" id="JADEWL010000038">
    <property type="protein sequence ID" value="MBE9213667.1"/>
    <property type="molecule type" value="Genomic_DNA"/>
</dbReference>
<dbReference type="NCBIfam" id="NF042913">
    <property type="entry name" value="CyRepA1"/>
    <property type="match status" value="1"/>
</dbReference>
<sequence length="1062" mass="120350">MRGQEITERGDEGEIPTTSSDSPEGLPYFQSERFLEHSHLTEWLDSAVDEEIIRLNVKSLEGYTPYDYLLYSPKISRRNDGRLRDRDLKRYCHIEHGGWWCNGIDPLNGWKEMEWGCFKPNSPRNDSKKVNKVIKYEHPPLEPTRVFLLYVPDAIWEKVSERCGIPISEEDKHNPKGFWYWVWKNNVPITLCEGAKKAGALLTAGYAAISLPGVNGGYRNPKNEEGSRQEAEGRRGKGFGSGFSSKAGKPFLIPDLEFFCTPGREFYICFDRDSKPETVLKVRKAIYKTARLLVEGGCQVKIIDLPYGGEKGVDDFIAARGKDAFYALYNAAQPLSKWQVNLYTLLTYPPDVALNQRFIGELSVPERAKLIVVKAAKGTGKTEWLVAEVAKAQERSQKVLVLTHRVQLGEALCNRFGIDYVTELKTSETGGVLGYGLCVDSMHKQSSARFDPWDWSNAVVIVDEADQVFWHLLNSNTEVKKHRVTVLRNLMQLFENVLSSSEGKIYLSSADVSDVDIKFVRSSVTFDVKPYVIVNEYQHQAGDCYVYEGKDPRKLVAELIEDIKAGGKPLVCCTAQKAKSRWSTQALEKMLRNRFPGKRILRIDSESVSDPNHEAYGCISRLNEILPLYDIVIVSPCLETGVSIDLKNHFTGVWSIASGVQPENSVRQTLARLRETVPRHVWISQYGLRGCRIGNGSTSIRSLILSSHAATRANIQLLTAADHQEDYDFGAIDWGFQRESLNTWAAKACVINAGMARYRETILEGLAADGYNIIPASQRLACKELSHRSKYMLLKNSGLMGLSPVEERHSWMIYLLLLSKESAVEVAEQVKEVRNNLYEEECIAVSNSETYTDSEYVKAKEKRAKTQEERYRERKTELEKRYDVPVTPDIVEKDDNGWYPQLRLYYYLTIGSQFVVPHDARKAKKALEEGSGAVWQPDFNRGQFLGSVRLLEELGVSTIMEPGKQWKKIDPEVQRTEQLAKQYKYIIKNYLGITISDKDSPIAVVQKLLSKLGCKLQYIARQGSRGNRHMIYEFVPPDDDRDGVLQAWLERELVKAGVGVEG</sequence>
<dbReference type="SUPFAM" id="SSF52540">
    <property type="entry name" value="P-loop containing nucleoside triphosphate hydrolases"/>
    <property type="match status" value="2"/>
</dbReference>
<dbReference type="Proteomes" id="UP000620559">
    <property type="component" value="Unassembled WGS sequence"/>
</dbReference>
<proteinExistence type="predicted"/>
<feature type="region of interest" description="Disordered" evidence="1">
    <location>
        <begin position="1"/>
        <end position="26"/>
    </location>
</feature>
<dbReference type="AlphaFoldDB" id="A0A8J7K254"/>
<dbReference type="InterPro" id="IPR024385">
    <property type="entry name" value="DUF3854"/>
</dbReference>
<dbReference type="InterPro" id="IPR049996">
    <property type="entry name" value="Slr7037-like"/>
</dbReference>
<evidence type="ECO:0000313" key="3">
    <source>
        <dbReference type="EMBL" id="MBE9213667.1"/>
    </source>
</evidence>
<feature type="compositionally biased region" description="Basic and acidic residues" evidence="1">
    <location>
        <begin position="221"/>
        <end position="235"/>
    </location>
</feature>
<organism evidence="3 4">
    <name type="scientific">Plectonema cf. radiosum LEGE 06105</name>
    <dbReference type="NCBI Taxonomy" id="945769"/>
    <lineage>
        <taxon>Bacteria</taxon>
        <taxon>Bacillati</taxon>
        <taxon>Cyanobacteriota</taxon>
        <taxon>Cyanophyceae</taxon>
        <taxon>Oscillatoriophycideae</taxon>
        <taxon>Oscillatoriales</taxon>
        <taxon>Microcoleaceae</taxon>
        <taxon>Plectonema</taxon>
    </lineage>
</organism>
<dbReference type="PANTHER" id="PTHR34985:SF1">
    <property type="entry name" value="SLR0554 PROTEIN"/>
    <property type="match status" value="1"/>
</dbReference>
<gene>
    <name evidence="3" type="ORF">IQ247_13495</name>
</gene>
<keyword evidence="4" id="KW-1185">Reference proteome</keyword>
<evidence type="ECO:0000313" key="4">
    <source>
        <dbReference type="Proteomes" id="UP000620559"/>
    </source>
</evidence>
<evidence type="ECO:0000256" key="1">
    <source>
        <dbReference type="SAM" id="MobiDB-lite"/>
    </source>
</evidence>
<dbReference type="InterPro" id="IPR027417">
    <property type="entry name" value="P-loop_NTPase"/>
</dbReference>
<dbReference type="Pfam" id="PF12965">
    <property type="entry name" value="DUF3854"/>
    <property type="match status" value="1"/>
</dbReference>
<dbReference type="PANTHER" id="PTHR34985">
    <property type="entry name" value="SLR0554 PROTEIN"/>
    <property type="match status" value="1"/>
</dbReference>
<comment type="caution">
    <text evidence="3">The sequence shown here is derived from an EMBL/GenBank/DDBJ whole genome shotgun (WGS) entry which is preliminary data.</text>
</comment>
<feature type="region of interest" description="Disordered" evidence="1">
    <location>
        <begin position="218"/>
        <end position="242"/>
    </location>
</feature>
<protein>
    <submittedName>
        <fullName evidence="3">DUF3854 domain-containing protein</fullName>
    </submittedName>
</protein>